<protein>
    <recommendedName>
        <fullName evidence="4">Purple acid phosphatase N-terminal domain-containing protein</fullName>
    </recommendedName>
</protein>
<evidence type="ECO:0000256" key="1">
    <source>
        <dbReference type="SAM" id="SignalP"/>
    </source>
</evidence>
<evidence type="ECO:0000313" key="2">
    <source>
        <dbReference type="EMBL" id="CAH8382493.1"/>
    </source>
</evidence>
<dbReference type="Proteomes" id="UP001642260">
    <property type="component" value="Unassembled WGS sequence"/>
</dbReference>
<dbReference type="EMBL" id="CAKOAT010552931">
    <property type="protein sequence ID" value="CAH8382493.1"/>
    <property type="molecule type" value="Genomic_DNA"/>
</dbReference>
<organism evidence="2 3">
    <name type="scientific">Eruca vesicaria subsp. sativa</name>
    <name type="common">Garden rocket</name>
    <name type="synonym">Eruca sativa</name>
    <dbReference type="NCBI Taxonomy" id="29727"/>
    <lineage>
        <taxon>Eukaryota</taxon>
        <taxon>Viridiplantae</taxon>
        <taxon>Streptophyta</taxon>
        <taxon>Embryophyta</taxon>
        <taxon>Tracheophyta</taxon>
        <taxon>Spermatophyta</taxon>
        <taxon>Magnoliopsida</taxon>
        <taxon>eudicotyledons</taxon>
        <taxon>Gunneridae</taxon>
        <taxon>Pentapetalae</taxon>
        <taxon>rosids</taxon>
        <taxon>malvids</taxon>
        <taxon>Brassicales</taxon>
        <taxon>Brassicaceae</taxon>
        <taxon>Brassiceae</taxon>
        <taxon>Eruca</taxon>
    </lineage>
</organism>
<evidence type="ECO:0000313" key="3">
    <source>
        <dbReference type="Proteomes" id="UP001642260"/>
    </source>
</evidence>
<comment type="caution">
    <text evidence="2">The sequence shown here is derived from an EMBL/GenBank/DDBJ whole genome shotgun (WGS) entry which is preliminary data.</text>
</comment>
<reference evidence="2 3" key="1">
    <citation type="submission" date="2022-03" db="EMBL/GenBank/DDBJ databases">
        <authorList>
            <person name="Macdonald S."/>
            <person name="Ahmed S."/>
            <person name="Newling K."/>
        </authorList>
    </citation>
    <scope>NUCLEOTIDE SEQUENCE [LARGE SCALE GENOMIC DNA]</scope>
</reference>
<feature type="signal peptide" evidence="1">
    <location>
        <begin position="1"/>
        <end position="21"/>
    </location>
</feature>
<keyword evidence="1" id="KW-0732">Signal</keyword>
<feature type="chain" id="PRO_5044842204" description="Purple acid phosphatase N-terminal domain-containing protein" evidence="1">
    <location>
        <begin position="22"/>
        <end position="171"/>
    </location>
</feature>
<gene>
    <name evidence="2" type="ORF">ERUC_LOCUS34976</name>
</gene>
<dbReference type="PANTHER" id="PTHR45778:SF7">
    <property type="entry name" value="PURPLE ACID PHOSPHATASE"/>
    <property type="match status" value="1"/>
</dbReference>
<name>A0ABC8LFY5_ERUVS</name>
<keyword evidence="3" id="KW-1185">Reference proteome</keyword>
<accession>A0ABC8LFY5</accession>
<sequence length="171" mass="19015">MIFDFSISIFILSLLVSSSNAKPTLTISPKTLNRSGDTVLIKWSNLDSPSNLDWLGIYSPPNSPHDHFIGYKFLNASPTSKQGSGSISLPLTNLRANYTFRIFRWTQPEIDPKRMDHDQNPLPGTKHLLAESEEVSFGSGVGMPEQIHLAFGDKVIGCGLRLWRGMERNGL</sequence>
<proteinExistence type="predicted"/>
<dbReference type="PANTHER" id="PTHR45778">
    <property type="entry name" value="PURPLE ACID PHOSPHATASE-RELATED"/>
    <property type="match status" value="1"/>
</dbReference>
<evidence type="ECO:0008006" key="4">
    <source>
        <dbReference type="Google" id="ProtNLM"/>
    </source>
</evidence>
<dbReference type="AlphaFoldDB" id="A0ABC8LFY5"/>